<dbReference type="InterPro" id="IPR000524">
    <property type="entry name" value="Tscrpt_reg_HTH_GntR"/>
</dbReference>
<keyword evidence="6" id="KW-1185">Reference proteome</keyword>
<organism evidence="5 6">
    <name type="scientific">Marinobacter oulmenensis</name>
    <dbReference type="NCBI Taxonomy" id="643747"/>
    <lineage>
        <taxon>Bacteria</taxon>
        <taxon>Pseudomonadati</taxon>
        <taxon>Pseudomonadota</taxon>
        <taxon>Gammaproteobacteria</taxon>
        <taxon>Pseudomonadales</taxon>
        <taxon>Marinobacteraceae</taxon>
        <taxon>Marinobacter</taxon>
    </lineage>
</organism>
<keyword evidence="2" id="KW-0238">DNA-binding</keyword>
<dbReference type="CDD" id="cd07377">
    <property type="entry name" value="WHTH_GntR"/>
    <property type="match status" value="1"/>
</dbReference>
<dbReference type="InterPro" id="IPR008920">
    <property type="entry name" value="TF_FadR/GntR_C"/>
</dbReference>
<evidence type="ECO:0000313" key="5">
    <source>
        <dbReference type="EMBL" id="MBB5319945.1"/>
    </source>
</evidence>
<proteinExistence type="predicted"/>
<dbReference type="GO" id="GO:0003677">
    <property type="term" value="F:DNA binding"/>
    <property type="evidence" value="ECO:0007669"/>
    <property type="project" value="UniProtKB-KW"/>
</dbReference>
<evidence type="ECO:0000259" key="4">
    <source>
        <dbReference type="PROSITE" id="PS50949"/>
    </source>
</evidence>
<evidence type="ECO:0000313" key="6">
    <source>
        <dbReference type="Proteomes" id="UP000591735"/>
    </source>
</evidence>
<dbReference type="PANTHER" id="PTHR43537">
    <property type="entry name" value="TRANSCRIPTIONAL REGULATOR, GNTR FAMILY"/>
    <property type="match status" value="1"/>
</dbReference>
<keyword evidence="5" id="KW-0670">Pyruvate</keyword>
<feature type="domain" description="HTH gntR-type" evidence="4">
    <location>
        <begin position="1"/>
        <end position="69"/>
    </location>
</feature>
<dbReference type="InterPro" id="IPR036388">
    <property type="entry name" value="WH-like_DNA-bd_sf"/>
</dbReference>
<comment type="caution">
    <text evidence="5">The sequence shown here is derived from an EMBL/GenBank/DDBJ whole genome shotgun (WGS) entry which is preliminary data.</text>
</comment>
<dbReference type="Pfam" id="PF00392">
    <property type="entry name" value="GntR"/>
    <property type="match status" value="1"/>
</dbReference>
<dbReference type="Proteomes" id="UP000591735">
    <property type="component" value="Unassembled WGS sequence"/>
</dbReference>
<dbReference type="SMART" id="SM00895">
    <property type="entry name" value="FCD"/>
    <property type="match status" value="1"/>
</dbReference>
<dbReference type="Pfam" id="PF07729">
    <property type="entry name" value="FCD"/>
    <property type="match status" value="1"/>
</dbReference>
<evidence type="ECO:0000256" key="3">
    <source>
        <dbReference type="ARBA" id="ARBA00023163"/>
    </source>
</evidence>
<gene>
    <name evidence="5" type="ORF">HNR38_000413</name>
</gene>
<dbReference type="EMBL" id="JACHFE010000001">
    <property type="protein sequence ID" value="MBB5319945.1"/>
    <property type="molecule type" value="Genomic_DNA"/>
</dbReference>
<keyword evidence="3" id="KW-0804">Transcription</keyword>
<accession>A0A840UBT9</accession>
<dbReference type="SMART" id="SM00345">
    <property type="entry name" value="HTH_GNTR"/>
    <property type="match status" value="1"/>
</dbReference>
<dbReference type="InterPro" id="IPR011711">
    <property type="entry name" value="GntR_C"/>
</dbReference>
<dbReference type="RefSeq" id="WP_183699260.1">
    <property type="nucleotide sequence ID" value="NZ_JACHFE010000001.1"/>
</dbReference>
<reference evidence="5 6" key="1">
    <citation type="submission" date="2020-08" db="EMBL/GenBank/DDBJ databases">
        <title>Genomic Encyclopedia of Type Strains, Phase IV (KMG-IV): sequencing the most valuable type-strain genomes for metagenomic binning, comparative biology and taxonomic classification.</title>
        <authorList>
            <person name="Goeker M."/>
        </authorList>
    </citation>
    <scope>NUCLEOTIDE SEQUENCE [LARGE SCALE GENOMIC DNA]</scope>
    <source>
        <strain evidence="5 6">DSM 22359</strain>
    </source>
</reference>
<dbReference type="SUPFAM" id="SSF48008">
    <property type="entry name" value="GntR ligand-binding domain-like"/>
    <property type="match status" value="1"/>
</dbReference>
<dbReference type="PROSITE" id="PS50949">
    <property type="entry name" value="HTH_GNTR"/>
    <property type="match status" value="1"/>
</dbReference>
<evidence type="ECO:0000256" key="1">
    <source>
        <dbReference type="ARBA" id="ARBA00023015"/>
    </source>
</evidence>
<sequence length="254" mass="28825">MGISRDISYRLEHLILEGGLAPGQKMPSERQLSARLQVSRSVVREALHELQARGVVETHHGKGSFVASIVPDSDNRRSDSPLMYLYQGHSRTLFDLLEVREQLEGQAAFLAAQRATNLDRHRLTQAYQALEQTDPLSNARPDHGFHQAIVEASHNPVLVHVLSGLKNMMLLTVQASVSNLNPREEMRSRITRHHRQLYEAIMAAKPEQARKVATAHVRFVRQTLLEMEKQGEQLLRVPAPEELENLMTDTEERQ</sequence>
<dbReference type="AlphaFoldDB" id="A0A840UBT9"/>
<dbReference type="SUPFAM" id="SSF46785">
    <property type="entry name" value="Winged helix' DNA-binding domain"/>
    <property type="match status" value="1"/>
</dbReference>
<keyword evidence="1" id="KW-0805">Transcription regulation</keyword>
<dbReference type="PANTHER" id="PTHR43537:SF1">
    <property type="entry name" value="GLC OPERON TRANSCRIPTIONAL ACTIVATOR"/>
    <property type="match status" value="1"/>
</dbReference>
<dbReference type="Gene3D" id="1.20.120.530">
    <property type="entry name" value="GntR ligand-binding domain-like"/>
    <property type="match status" value="1"/>
</dbReference>
<protein>
    <submittedName>
        <fullName evidence="5">GntR family transcriptional repressor for pyruvate dehydrogenase complex/GntR family transcriptional activator of glc operon</fullName>
    </submittedName>
</protein>
<dbReference type="PRINTS" id="PR00035">
    <property type="entry name" value="HTHGNTR"/>
</dbReference>
<dbReference type="InterPro" id="IPR036390">
    <property type="entry name" value="WH_DNA-bd_sf"/>
</dbReference>
<dbReference type="Gene3D" id="1.10.10.10">
    <property type="entry name" value="Winged helix-like DNA-binding domain superfamily/Winged helix DNA-binding domain"/>
    <property type="match status" value="1"/>
</dbReference>
<dbReference type="GO" id="GO:0003700">
    <property type="term" value="F:DNA-binding transcription factor activity"/>
    <property type="evidence" value="ECO:0007669"/>
    <property type="project" value="InterPro"/>
</dbReference>
<evidence type="ECO:0000256" key="2">
    <source>
        <dbReference type="ARBA" id="ARBA00023125"/>
    </source>
</evidence>
<name>A0A840UBT9_9GAMM</name>